<dbReference type="PANTHER" id="PTHR40396">
    <property type="entry name" value="ATPASE-LIKE PROTEIN"/>
    <property type="match status" value="1"/>
</dbReference>
<dbReference type="InterPro" id="IPR014555">
    <property type="entry name" value="RecF-like"/>
</dbReference>
<dbReference type="AlphaFoldDB" id="A0A0G3BGY1"/>
<dbReference type="InterPro" id="IPR003959">
    <property type="entry name" value="ATPase_AAA_core"/>
</dbReference>
<evidence type="ECO:0000313" key="3">
    <source>
        <dbReference type="Proteomes" id="UP000035352"/>
    </source>
</evidence>
<dbReference type="Proteomes" id="UP000035352">
    <property type="component" value="Chromosome"/>
</dbReference>
<protein>
    <recommendedName>
        <fullName evidence="1">ATPase AAA-type core domain-containing protein</fullName>
    </recommendedName>
</protein>
<evidence type="ECO:0000259" key="1">
    <source>
        <dbReference type="Pfam" id="PF13304"/>
    </source>
</evidence>
<dbReference type="EMBL" id="CP011371">
    <property type="protein sequence ID" value="AKJ28704.1"/>
    <property type="molecule type" value="Genomic_DNA"/>
</dbReference>
<dbReference type="InterPro" id="IPR027417">
    <property type="entry name" value="P-loop_NTPase"/>
</dbReference>
<dbReference type="KEGG" id="pbh:AAW51_2013"/>
<name>A0A0G3BGY1_9BURK</name>
<dbReference type="GO" id="GO:0016887">
    <property type="term" value="F:ATP hydrolysis activity"/>
    <property type="evidence" value="ECO:0007669"/>
    <property type="project" value="InterPro"/>
</dbReference>
<sequence length="447" mass="50322">MALIEGFRVRNYRALHDITLGKLSTDQEGDPLTPFTVVIGKNGVGKSTLFDAFGFVADCLNTDVETACDGKQRGGFERMRSLGIDEPIQFDIYYREAPGERPITYELAINVDRTGRPFVESEVLKQRRKGQKHGRPYPFLRLHHGVGKVWAGEEAVETESGEEDRAQEDVELTDLRQLGIATLGTLKEHPRIKRFRDFLKGWYLSYFHPDAARSIQPAGVQRHLNIHGDNIGNVVQYMEREHRERFQAILARIAAKIPGVRSIKTDVTQDKRVLLQFNDGAFSDPFYASQMSDGTLKIFAYLLLMEDPDPPPFICIEEPENGLYHRLLDSLANELRAHATGKKNAPQIFVTTHQPYFVDALSPKEVWILEKGADGFSAIRRASDIELVRNLVDEGLPLGASGIATTWMRGRHAHRGTGGGQFRGQVDRDAVARRHRGTRRAAHMARA</sequence>
<keyword evidence="3" id="KW-1185">Reference proteome</keyword>
<gene>
    <name evidence="2" type="ORF">AAW51_2013</name>
</gene>
<dbReference type="Gene3D" id="3.40.50.300">
    <property type="entry name" value="P-loop containing nucleotide triphosphate hydrolases"/>
    <property type="match status" value="2"/>
</dbReference>
<dbReference type="SUPFAM" id="SSF52540">
    <property type="entry name" value="P-loop containing nucleoside triphosphate hydrolases"/>
    <property type="match status" value="1"/>
</dbReference>
<organism evidence="2 3">
    <name type="scientific">Caldimonas brevitalea</name>
    <dbReference type="NCBI Taxonomy" id="413882"/>
    <lineage>
        <taxon>Bacteria</taxon>
        <taxon>Pseudomonadati</taxon>
        <taxon>Pseudomonadota</taxon>
        <taxon>Betaproteobacteria</taxon>
        <taxon>Burkholderiales</taxon>
        <taxon>Sphaerotilaceae</taxon>
        <taxon>Caldimonas</taxon>
    </lineage>
</organism>
<reference evidence="2 3" key="1">
    <citation type="submission" date="2015-05" db="EMBL/GenBank/DDBJ databases">
        <authorList>
            <person name="Tang B."/>
            <person name="Yu Y."/>
        </authorList>
    </citation>
    <scope>NUCLEOTIDE SEQUENCE [LARGE SCALE GENOMIC DNA]</scope>
    <source>
        <strain evidence="2 3">DSM 7029</strain>
    </source>
</reference>
<dbReference type="STRING" id="413882.AAW51_2013"/>
<accession>A0A0G3BGY1</accession>
<feature type="domain" description="ATPase AAA-type core" evidence="1">
    <location>
        <begin position="35"/>
        <end position="359"/>
    </location>
</feature>
<dbReference type="RefSeq" id="WP_238947815.1">
    <property type="nucleotide sequence ID" value="NZ_CP011371.1"/>
</dbReference>
<dbReference type="Pfam" id="PF13304">
    <property type="entry name" value="AAA_21"/>
    <property type="match status" value="1"/>
</dbReference>
<dbReference type="PIRSF" id="PIRSF029347">
    <property type="entry name" value="RecF"/>
    <property type="match status" value="1"/>
</dbReference>
<dbReference type="PANTHER" id="PTHR40396:SF1">
    <property type="entry name" value="ATPASE AAA-TYPE CORE DOMAIN-CONTAINING PROTEIN"/>
    <property type="match status" value="1"/>
</dbReference>
<proteinExistence type="predicted"/>
<evidence type="ECO:0000313" key="2">
    <source>
        <dbReference type="EMBL" id="AKJ28704.1"/>
    </source>
</evidence>
<dbReference type="GO" id="GO:0005524">
    <property type="term" value="F:ATP binding"/>
    <property type="evidence" value="ECO:0007669"/>
    <property type="project" value="InterPro"/>
</dbReference>
<dbReference type="PATRIC" id="fig|413882.6.peg.2116"/>